<dbReference type="Gene3D" id="1.25.10.10">
    <property type="entry name" value="Leucine-rich Repeat Variant"/>
    <property type="match status" value="1"/>
</dbReference>
<dbReference type="EMBL" id="HBEZ01018793">
    <property type="protein sequence ID" value="CAD8632671.1"/>
    <property type="molecule type" value="Transcribed_RNA"/>
</dbReference>
<dbReference type="InterPro" id="IPR011989">
    <property type="entry name" value="ARM-like"/>
</dbReference>
<accession>A0A7S0QGM0</accession>
<name>A0A7S0QGM0_9CRYP</name>
<proteinExistence type="predicted"/>
<organism evidence="1">
    <name type="scientific">Cryptomonas curvata</name>
    <dbReference type="NCBI Taxonomy" id="233186"/>
    <lineage>
        <taxon>Eukaryota</taxon>
        <taxon>Cryptophyceae</taxon>
        <taxon>Cryptomonadales</taxon>
        <taxon>Cryptomonadaceae</taxon>
        <taxon>Cryptomonas</taxon>
    </lineage>
</organism>
<dbReference type="SUPFAM" id="SSF48371">
    <property type="entry name" value="ARM repeat"/>
    <property type="match status" value="1"/>
</dbReference>
<evidence type="ECO:0000313" key="1">
    <source>
        <dbReference type="EMBL" id="CAD8632671.1"/>
    </source>
</evidence>
<dbReference type="AlphaFoldDB" id="A0A7S0QGM0"/>
<reference evidence="1" key="1">
    <citation type="submission" date="2021-01" db="EMBL/GenBank/DDBJ databases">
        <authorList>
            <person name="Corre E."/>
            <person name="Pelletier E."/>
            <person name="Niang G."/>
            <person name="Scheremetjew M."/>
            <person name="Finn R."/>
            <person name="Kale V."/>
            <person name="Holt S."/>
            <person name="Cochrane G."/>
            <person name="Meng A."/>
            <person name="Brown T."/>
            <person name="Cohen L."/>
        </authorList>
    </citation>
    <scope>NUCLEOTIDE SEQUENCE</scope>
    <source>
        <strain evidence="1">CCAP979/52</strain>
    </source>
</reference>
<protein>
    <submittedName>
        <fullName evidence="1">Uncharacterized protein</fullName>
    </submittedName>
</protein>
<gene>
    <name evidence="1" type="ORF">CCUR1050_LOCUS10352</name>
</gene>
<sequence>MSRYMTTNPDQLRKNVRRCMRKVLMKTPETEDPADQAQKEIEFAWALVDWRTFDPISPKQAFPGDATAKDPSALELLMIITKRSVSSNVHYACCSALAYLAVRQDVRNELLETPSGPLMETLDLLIRRLEATEHPGLRYAICAIATELCKCDNGLARLRDINFAQACERLRHKKSLAKDPALDMILDHISHELRPRIS</sequence>
<dbReference type="InterPro" id="IPR016024">
    <property type="entry name" value="ARM-type_fold"/>
</dbReference>